<sequence>MRHATQRRTAEPNNYCTQSQLRNAELWSTNERSVLRPLEGVSAPEDGSLLQGDAALPLCPVEAAFLEGKAASSRSPLATRKGTQVSKGQLSGRSFHPICSWRQPLISS</sequence>
<proteinExistence type="predicted"/>
<evidence type="ECO:0000313" key="3">
    <source>
        <dbReference type="Proteomes" id="UP001497392"/>
    </source>
</evidence>
<protein>
    <submittedName>
        <fullName evidence="2">G12370 protein</fullName>
    </submittedName>
</protein>
<accession>A0ABP1GAJ0</accession>
<evidence type="ECO:0000313" key="2">
    <source>
        <dbReference type="EMBL" id="CAL5229107.1"/>
    </source>
</evidence>
<keyword evidence="3" id="KW-1185">Reference proteome</keyword>
<feature type="region of interest" description="Disordered" evidence="1">
    <location>
        <begin position="70"/>
        <end position="108"/>
    </location>
</feature>
<comment type="caution">
    <text evidence="2">The sequence shown here is derived from an EMBL/GenBank/DDBJ whole genome shotgun (WGS) entry which is preliminary data.</text>
</comment>
<feature type="compositionally biased region" description="Polar residues" evidence="1">
    <location>
        <begin position="72"/>
        <end position="92"/>
    </location>
</feature>
<organism evidence="2 3">
    <name type="scientific">Coccomyxa viridis</name>
    <dbReference type="NCBI Taxonomy" id="1274662"/>
    <lineage>
        <taxon>Eukaryota</taxon>
        <taxon>Viridiplantae</taxon>
        <taxon>Chlorophyta</taxon>
        <taxon>core chlorophytes</taxon>
        <taxon>Trebouxiophyceae</taxon>
        <taxon>Trebouxiophyceae incertae sedis</taxon>
        <taxon>Coccomyxaceae</taxon>
        <taxon>Coccomyxa</taxon>
    </lineage>
</organism>
<reference evidence="2 3" key="1">
    <citation type="submission" date="2024-06" db="EMBL/GenBank/DDBJ databases">
        <authorList>
            <person name="Kraege A."/>
            <person name="Thomma B."/>
        </authorList>
    </citation>
    <scope>NUCLEOTIDE SEQUENCE [LARGE SCALE GENOMIC DNA]</scope>
</reference>
<gene>
    <name evidence="2" type="primary">g12370</name>
    <name evidence="2" type="ORF">VP750_LOCUS11013</name>
</gene>
<dbReference type="EMBL" id="CAXHTA020000019">
    <property type="protein sequence ID" value="CAL5229107.1"/>
    <property type="molecule type" value="Genomic_DNA"/>
</dbReference>
<dbReference type="Proteomes" id="UP001497392">
    <property type="component" value="Unassembled WGS sequence"/>
</dbReference>
<name>A0ABP1GAJ0_9CHLO</name>
<evidence type="ECO:0000256" key="1">
    <source>
        <dbReference type="SAM" id="MobiDB-lite"/>
    </source>
</evidence>